<evidence type="ECO:0000313" key="7">
    <source>
        <dbReference type="Proteomes" id="UP000314294"/>
    </source>
</evidence>
<comment type="subcellular location">
    <subcellularLocation>
        <location evidence="3">Golgi apparatus membrane</location>
        <topology evidence="3">Lipid-anchor</topology>
    </subcellularLocation>
</comment>
<protein>
    <submittedName>
        <fullName evidence="6">Golgin subfamily A member 7B</fullName>
    </submittedName>
</protein>
<dbReference type="Proteomes" id="UP000314294">
    <property type="component" value="Unassembled WGS sequence"/>
</dbReference>
<comment type="similarity">
    <text evidence="1">Belongs to the ERF4 family.</text>
</comment>
<dbReference type="GO" id="GO:0000139">
    <property type="term" value="C:Golgi membrane"/>
    <property type="evidence" value="ECO:0007669"/>
    <property type="project" value="UniProtKB-SubCell"/>
</dbReference>
<feature type="region of interest" description="Disordered" evidence="4">
    <location>
        <begin position="468"/>
        <end position="500"/>
    </location>
</feature>
<dbReference type="GO" id="GO:0006612">
    <property type="term" value="P:protein targeting to membrane"/>
    <property type="evidence" value="ECO:0007669"/>
    <property type="project" value="TreeGrafter"/>
</dbReference>
<dbReference type="PANTHER" id="PTHR13254:SF2">
    <property type="entry name" value="GOLGIN SUBFAMILY A MEMBER 7B"/>
    <property type="match status" value="1"/>
</dbReference>
<dbReference type="GO" id="GO:0002178">
    <property type="term" value="C:palmitoyltransferase complex"/>
    <property type="evidence" value="ECO:0007669"/>
    <property type="project" value="TreeGrafter"/>
</dbReference>
<proteinExistence type="inferred from homology"/>
<evidence type="ECO:0000256" key="2">
    <source>
        <dbReference type="ARBA" id="ARBA00023136"/>
    </source>
</evidence>
<feature type="compositionally biased region" description="Basic and acidic residues" evidence="4">
    <location>
        <begin position="120"/>
        <end position="131"/>
    </location>
</feature>
<evidence type="ECO:0000256" key="4">
    <source>
        <dbReference type="SAM" id="MobiDB-lite"/>
    </source>
</evidence>
<feature type="domain" description="Golgin subfamily A member 7/ERF4" evidence="5">
    <location>
        <begin position="582"/>
        <end position="693"/>
    </location>
</feature>
<keyword evidence="7" id="KW-1185">Reference proteome</keyword>
<evidence type="ECO:0000313" key="6">
    <source>
        <dbReference type="EMBL" id="TNN75264.1"/>
    </source>
</evidence>
<keyword evidence="2" id="KW-0472">Membrane</keyword>
<dbReference type="EMBL" id="SRLO01000105">
    <property type="protein sequence ID" value="TNN75264.1"/>
    <property type="molecule type" value="Genomic_DNA"/>
</dbReference>
<dbReference type="Pfam" id="PF10256">
    <property type="entry name" value="Erf4"/>
    <property type="match status" value="1"/>
</dbReference>
<dbReference type="PANTHER" id="PTHR13254">
    <property type="entry name" value="GOLGI AUTOANTIGEN, GOLGIN SUBFAMILY A, 7"/>
    <property type="match status" value="1"/>
</dbReference>
<feature type="region of interest" description="Disordered" evidence="4">
    <location>
        <begin position="106"/>
        <end position="131"/>
    </location>
</feature>
<gene>
    <name evidence="6" type="primary">GOLGA7B_1</name>
    <name evidence="6" type="ORF">EYF80_014501</name>
</gene>
<comment type="caution">
    <text evidence="6">The sequence shown here is derived from an EMBL/GenBank/DDBJ whole genome shotgun (WGS) entry which is preliminary data.</text>
</comment>
<dbReference type="OrthoDB" id="2190159at2759"/>
<name>A0A4Z2ID24_9TELE</name>
<organism evidence="6 7">
    <name type="scientific">Liparis tanakae</name>
    <name type="common">Tanaka's snailfish</name>
    <dbReference type="NCBI Taxonomy" id="230148"/>
    <lineage>
        <taxon>Eukaryota</taxon>
        <taxon>Metazoa</taxon>
        <taxon>Chordata</taxon>
        <taxon>Craniata</taxon>
        <taxon>Vertebrata</taxon>
        <taxon>Euteleostomi</taxon>
        <taxon>Actinopterygii</taxon>
        <taxon>Neopterygii</taxon>
        <taxon>Teleostei</taxon>
        <taxon>Neoteleostei</taxon>
        <taxon>Acanthomorphata</taxon>
        <taxon>Eupercaria</taxon>
        <taxon>Perciformes</taxon>
        <taxon>Cottioidei</taxon>
        <taxon>Cottales</taxon>
        <taxon>Liparidae</taxon>
        <taxon>Liparis</taxon>
    </lineage>
</organism>
<dbReference type="AlphaFoldDB" id="A0A4Z2ID24"/>
<evidence type="ECO:0000259" key="5">
    <source>
        <dbReference type="Pfam" id="PF10256"/>
    </source>
</evidence>
<feature type="compositionally biased region" description="Basic and acidic residues" evidence="4">
    <location>
        <begin position="480"/>
        <end position="491"/>
    </location>
</feature>
<dbReference type="InterPro" id="IPR019383">
    <property type="entry name" value="Golgin_A_7/ERF4"/>
</dbReference>
<reference evidence="6 7" key="1">
    <citation type="submission" date="2019-03" db="EMBL/GenBank/DDBJ databases">
        <title>First draft genome of Liparis tanakae, snailfish: a comprehensive survey of snailfish specific genes.</title>
        <authorList>
            <person name="Kim W."/>
            <person name="Song I."/>
            <person name="Jeong J.-H."/>
            <person name="Kim D."/>
            <person name="Kim S."/>
            <person name="Ryu S."/>
            <person name="Song J.Y."/>
            <person name="Lee S.K."/>
        </authorList>
    </citation>
    <scope>NUCLEOTIDE SEQUENCE [LARGE SCALE GENOMIC DNA]</scope>
    <source>
        <tissue evidence="6">Muscle</tissue>
    </source>
</reference>
<dbReference type="InterPro" id="IPR051371">
    <property type="entry name" value="Ras_palmitoyltransferase"/>
</dbReference>
<sequence length="810" mass="90340">MRKHRRRAGEVTETRTVQCREAEGSTVTKPRNSTTMMRKINRSQPESNRCMFPLTQDEEAELSLRGGLQWSQLQRHTEKHCSDRVRYRGGRSSVDIIHYYSDRKAPRRENTNKVSYPSVREGRGGQRRAEEENGLSFLANETELMVLCFEVNKNMYRDRMLHSLHISTSHVFVTVTLCGRSSDYSGGLIWDPHQGSQGPNAYVHSVALLSRVQVPQLFWQHVMSMTGYNQPQAFSSWLASDVSLDSGWSRCSYRVDISSVTAGVSAGRCCGAANRLCRDLGFRDSHFGSTWNRVECGELQWIVQTEQRGASLEDRVVGGTLMRLHVLDGKLELLALLVPLVDGHEQQLLVHFTAHDEEVGAQAVELGTWAVGAILDVQGEAIGLHHRSTAVPHSLTQRAAGIDGPVQAHRCKQRAQEHLGISMAALGQEGHPAARLLLDLGHGLVIQEVGQPHLFVAHIVAQAQSYSSAAETVRKRRRSEKSDKPSAKLKEPWTGLQPSPARCLSVCSRNEQYLSTGRFSFRHRGEHKGSEIQQPVLYSSHSQREASQQPHSALAMSFNKAHLACRLNPHELRQSASLVTKVFVQRDYSEGTVCRFQTKFPSDLDNRIERTLLEETVKTLNSYYVEAEKIGGQSYLEGCLACATAYIVFLCMETRYEKVLKKISGYIQEQNEKIYAPRGLLLTDPTERGMRVVSFTHLLLELEISVFEDRGSGSSSPSSSMSSAGSSARLLRHISKGSISVVPKQEVGPVLVVAKDIGQGLTDNGPHHDTTPPCTHGDNETVEKSVELLMDAAIFLCLSPRECYQRHWAL</sequence>
<evidence type="ECO:0000256" key="1">
    <source>
        <dbReference type="ARBA" id="ARBA00007732"/>
    </source>
</evidence>
<accession>A0A4Z2ID24</accession>
<feature type="region of interest" description="Disordered" evidence="4">
    <location>
        <begin position="759"/>
        <end position="779"/>
    </location>
</feature>
<evidence type="ECO:0000256" key="3">
    <source>
        <dbReference type="ARBA" id="ARBA00037794"/>
    </source>
</evidence>